<dbReference type="InterPro" id="IPR004872">
    <property type="entry name" value="Lipoprotein_NlpA"/>
</dbReference>
<comment type="similarity">
    <text evidence="6">Belongs to the nlpA lipoprotein family.</text>
</comment>
<feature type="chain" id="PRO_5039410963" description="Lipoprotein" evidence="8">
    <location>
        <begin position="20"/>
        <end position="271"/>
    </location>
</feature>
<evidence type="ECO:0000256" key="2">
    <source>
        <dbReference type="ARBA" id="ARBA00022729"/>
    </source>
</evidence>
<dbReference type="GeneID" id="62779280"/>
<dbReference type="EMBL" id="UGPP01000001">
    <property type="protein sequence ID" value="STY71773.1"/>
    <property type="molecule type" value="Genomic_DNA"/>
</dbReference>
<proteinExistence type="inferred from homology"/>
<keyword evidence="2 8" id="KW-0732">Signal</keyword>
<dbReference type="PROSITE" id="PS51257">
    <property type="entry name" value="PROKAR_LIPOPROTEIN"/>
    <property type="match status" value="1"/>
</dbReference>
<dbReference type="CDD" id="cd13597">
    <property type="entry name" value="PBP2_lipoprotein_Tp32"/>
    <property type="match status" value="1"/>
</dbReference>
<evidence type="ECO:0000313" key="10">
    <source>
        <dbReference type="Proteomes" id="UP000255234"/>
    </source>
</evidence>
<dbReference type="PANTHER" id="PTHR30429:SF0">
    <property type="entry name" value="METHIONINE-BINDING LIPOPROTEIN METQ"/>
    <property type="match status" value="1"/>
</dbReference>
<evidence type="ECO:0000256" key="4">
    <source>
        <dbReference type="ARBA" id="ARBA00023139"/>
    </source>
</evidence>
<keyword evidence="5 6" id="KW-0449">Lipoprotein</keyword>
<evidence type="ECO:0000256" key="7">
    <source>
        <dbReference type="PIRSR" id="PIRSR002854-1"/>
    </source>
</evidence>
<dbReference type="Gene3D" id="3.40.190.10">
    <property type="entry name" value="Periplasmic binding protein-like II"/>
    <property type="match status" value="2"/>
</dbReference>
<dbReference type="Proteomes" id="UP000255234">
    <property type="component" value="Unassembled WGS sequence"/>
</dbReference>
<dbReference type="GO" id="GO:0016020">
    <property type="term" value="C:membrane"/>
    <property type="evidence" value="ECO:0007669"/>
    <property type="project" value="UniProtKB-SubCell"/>
</dbReference>
<dbReference type="STRING" id="1122216.GCA_000423385_01439"/>
<dbReference type="PIRSF" id="PIRSF002854">
    <property type="entry name" value="MetQ"/>
    <property type="match status" value="1"/>
</dbReference>
<dbReference type="AlphaFoldDB" id="A0A378NTR6"/>
<gene>
    <name evidence="9" type="primary">metQ</name>
    <name evidence="9" type="ORF">NCTC10571_01939</name>
</gene>
<keyword evidence="4" id="KW-0564">Palmitate</keyword>
<evidence type="ECO:0000256" key="1">
    <source>
        <dbReference type="ARBA" id="ARBA00004635"/>
    </source>
</evidence>
<evidence type="ECO:0000256" key="5">
    <source>
        <dbReference type="ARBA" id="ARBA00023288"/>
    </source>
</evidence>
<dbReference type="PANTHER" id="PTHR30429">
    <property type="entry name" value="D-METHIONINE-BINDING LIPOPROTEIN METQ"/>
    <property type="match status" value="1"/>
</dbReference>
<dbReference type="Pfam" id="PF03180">
    <property type="entry name" value="Lipoprotein_9"/>
    <property type="match status" value="1"/>
</dbReference>
<protein>
    <recommendedName>
        <fullName evidence="6">Lipoprotein</fullName>
    </recommendedName>
</protein>
<dbReference type="NCBIfam" id="TIGR00363">
    <property type="entry name" value="MetQ/NlpA family lipoprotein"/>
    <property type="match status" value="1"/>
</dbReference>
<feature type="lipid moiety-binding region" description="S-diacylglycerol cysteine" evidence="7">
    <location>
        <position position="21"/>
    </location>
</feature>
<evidence type="ECO:0000313" key="9">
    <source>
        <dbReference type="EMBL" id="STY71773.1"/>
    </source>
</evidence>
<evidence type="ECO:0000256" key="6">
    <source>
        <dbReference type="PIRNR" id="PIRNR002854"/>
    </source>
</evidence>
<name>A0A378NTR6_9FIRM</name>
<evidence type="ECO:0000256" key="8">
    <source>
        <dbReference type="SAM" id="SignalP"/>
    </source>
</evidence>
<reference evidence="9 10" key="1">
    <citation type="submission" date="2018-06" db="EMBL/GenBank/DDBJ databases">
        <authorList>
            <consortium name="Pathogen Informatics"/>
            <person name="Doyle S."/>
        </authorList>
    </citation>
    <scope>NUCLEOTIDE SEQUENCE [LARGE SCALE GENOMIC DNA]</scope>
    <source>
        <strain evidence="9 10">NCTC10571</strain>
    </source>
</reference>
<dbReference type="RefSeq" id="WP_008537166.1">
    <property type="nucleotide sequence ID" value="NZ_UGPP01000001.1"/>
</dbReference>
<dbReference type="SUPFAM" id="SSF53850">
    <property type="entry name" value="Periplasmic binding protein-like II"/>
    <property type="match status" value="1"/>
</dbReference>
<feature type="signal peptide" evidence="8">
    <location>
        <begin position="1"/>
        <end position="19"/>
    </location>
</feature>
<evidence type="ECO:0000256" key="3">
    <source>
        <dbReference type="ARBA" id="ARBA00023136"/>
    </source>
</evidence>
<keyword evidence="3" id="KW-0472">Membrane</keyword>
<comment type="subcellular location">
    <subcellularLocation>
        <location evidence="1">Membrane</location>
        <topology evidence="1">Lipid-anchor</topology>
    </subcellularLocation>
</comment>
<accession>A0A378NTR6</accession>
<sequence length="271" mass="29051">MKKLLAVIATALFAVVALAGCGSSTDTASSEKTVLKVGATAVPHAEILEQIKPELAKEGVDLQIIEFNDYVQPNLALNDGELDANFFQHQPYLDEFAAEHSVKLVSAGGVHIEPMGIYSKKVKALDELKDGALVAIPNDPTNGGRALILMAKAGIITLKDNNDIKATVQDVVANPKNIQFQEVEAAQLPRVLDDVDAAVINTNYAMQAGFVPASDALIIEDSTSPYVNIVAVREGDQEKPAIQKLMKALKSEAVKKFIEEKYKGAVVPAFE</sequence>
<organism evidence="9 10">
    <name type="scientific">Megamonas hypermegale</name>
    <dbReference type="NCBI Taxonomy" id="158847"/>
    <lineage>
        <taxon>Bacteria</taxon>
        <taxon>Bacillati</taxon>
        <taxon>Bacillota</taxon>
        <taxon>Negativicutes</taxon>
        <taxon>Selenomonadales</taxon>
        <taxon>Selenomonadaceae</taxon>
        <taxon>Megamonas</taxon>
    </lineage>
</organism>